<dbReference type="PANTHER" id="PTHR32089:SF112">
    <property type="entry name" value="LYSOZYME-LIKE PROTEIN-RELATED"/>
    <property type="match status" value="1"/>
</dbReference>
<sequence>MHHDQSGFRQGQTGSGQAGSGQAGSGQADADTLNRVAQSASALGGEIVDVAGFLDQLEEQTDEQLRTLRSLREGAGHVVQMNASVMETLTAMSETITATLNKLTEANDLLQDTEEKSAHITTWVQSLDDRSQSVQGTLDAVQSSNNQIADIAAQVNMLAINAKIEAARAGETGRGFAVVADAINELSHRTGKAAEDISTNVNALIAWISELQTESGQVNSQAGEMRDSGTLSRTALSNALEDMRASHKRTELITGDARQADGALRDFLPNIAAMDGSVTQGVSGVQEAHQRVSRMIDTSEKLVQDSVSLGGNTGDARWISEVRDRAAQISDIFAKAVADGRISLEDLFDSDYRPVANSNPQQVTTRFTRFTDQVLPAIQEPVLEMDDRIAFCAAVDRNGYLPTHNKKFSQPQGADPVWNTANCRNRRIFNDRVGLKAGRNLAPFLLQVYRRDMGGGSFVLMKDASAPIKVQGRHWGGLRLAYTF</sequence>
<dbReference type="STRING" id="517719.SAMN05421762_2202"/>
<evidence type="ECO:0000256" key="4">
    <source>
        <dbReference type="SAM" id="Coils"/>
    </source>
</evidence>
<dbReference type="AlphaFoldDB" id="A0A1I1MAL1"/>
<accession>A0A1I1MAL1</accession>
<dbReference type="EMBL" id="FOLX01000001">
    <property type="protein sequence ID" value="SFC78690.1"/>
    <property type="molecule type" value="Genomic_DNA"/>
</dbReference>
<evidence type="ECO:0000259" key="6">
    <source>
        <dbReference type="PROSITE" id="PS50111"/>
    </source>
</evidence>
<organism evidence="7 8">
    <name type="scientific">Pseudooceanicola nitratireducens</name>
    <dbReference type="NCBI Taxonomy" id="517719"/>
    <lineage>
        <taxon>Bacteria</taxon>
        <taxon>Pseudomonadati</taxon>
        <taxon>Pseudomonadota</taxon>
        <taxon>Alphaproteobacteria</taxon>
        <taxon>Rhodobacterales</taxon>
        <taxon>Paracoccaceae</taxon>
        <taxon>Pseudooceanicola</taxon>
    </lineage>
</organism>
<evidence type="ECO:0000313" key="7">
    <source>
        <dbReference type="EMBL" id="SFC78690.1"/>
    </source>
</evidence>
<dbReference type="Pfam" id="PF00015">
    <property type="entry name" value="MCPsignal"/>
    <property type="match status" value="1"/>
</dbReference>
<dbReference type="Gene3D" id="1.10.287.950">
    <property type="entry name" value="Methyl-accepting chemotaxis protein"/>
    <property type="match status" value="1"/>
</dbReference>
<evidence type="ECO:0000256" key="1">
    <source>
        <dbReference type="ARBA" id="ARBA00023224"/>
    </source>
</evidence>
<dbReference type="GO" id="GO:0016020">
    <property type="term" value="C:membrane"/>
    <property type="evidence" value="ECO:0007669"/>
    <property type="project" value="InterPro"/>
</dbReference>
<gene>
    <name evidence="7" type="ORF">SAMN05421762_2202</name>
</gene>
<feature type="region of interest" description="Disordered" evidence="5">
    <location>
        <begin position="1"/>
        <end position="30"/>
    </location>
</feature>
<name>A0A1I1MAL1_9RHOB</name>
<dbReference type="Proteomes" id="UP000231644">
    <property type="component" value="Unassembled WGS sequence"/>
</dbReference>
<dbReference type="GO" id="GO:0004888">
    <property type="term" value="F:transmembrane signaling receptor activity"/>
    <property type="evidence" value="ECO:0007669"/>
    <property type="project" value="InterPro"/>
</dbReference>
<dbReference type="RefSeq" id="WP_093448256.1">
    <property type="nucleotide sequence ID" value="NZ_FNZG01000001.1"/>
</dbReference>
<keyword evidence="4" id="KW-0175">Coiled coil</keyword>
<feature type="coiled-coil region" evidence="4">
    <location>
        <begin position="54"/>
        <end position="116"/>
    </location>
</feature>
<dbReference type="PRINTS" id="PR00260">
    <property type="entry name" value="CHEMTRNSDUCR"/>
</dbReference>
<feature type="domain" description="Methyl-accepting transducer" evidence="6">
    <location>
        <begin position="39"/>
        <end position="204"/>
    </location>
</feature>
<dbReference type="PROSITE" id="PS50111">
    <property type="entry name" value="CHEMOTAXIS_TRANSDUC_2"/>
    <property type="match status" value="1"/>
</dbReference>
<dbReference type="GO" id="GO:0007165">
    <property type="term" value="P:signal transduction"/>
    <property type="evidence" value="ECO:0007669"/>
    <property type="project" value="UniProtKB-KW"/>
</dbReference>
<dbReference type="InterPro" id="IPR004089">
    <property type="entry name" value="MCPsignal_dom"/>
</dbReference>
<reference evidence="7 8" key="1">
    <citation type="submission" date="2016-10" db="EMBL/GenBank/DDBJ databases">
        <authorList>
            <person name="de Groot N.N."/>
        </authorList>
    </citation>
    <scope>NUCLEOTIDE SEQUENCE [LARGE SCALE GENOMIC DNA]</scope>
    <source>
        <strain evidence="7 8">DSM 29619</strain>
    </source>
</reference>
<keyword evidence="1 3" id="KW-0807">Transducer</keyword>
<dbReference type="OrthoDB" id="2489132at2"/>
<protein>
    <submittedName>
        <fullName evidence="7">Methyl-accepting chemotaxis protein</fullName>
    </submittedName>
</protein>
<evidence type="ECO:0000256" key="3">
    <source>
        <dbReference type="PROSITE-ProRule" id="PRU00284"/>
    </source>
</evidence>
<comment type="similarity">
    <text evidence="2">Belongs to the methyl-accepting chemotaxis (MCP) protein family.</text>
</comment>
<dbReference type="GO" id="GO:0006935">
    <property type="term" value="P:chemotaxis"/>
    <property type="evidence" value="ECO:0007669"/>
    <property type="project" value="InterPro"/>
</dbReference>
<evidence type="ECO:0000313" key="8">
    <source>
        <dbReference type="Proteomes" id="UP000231644"/>
    </source>
</evidence>
<evidence type="ECO:0000256" key="2">
    <source>
        <dbReference type="ARBA" id="ARBA00029447"/>
    </source>
</evidence>
<proteinExistence type="inferred from homology"/>
<keyword evidence="8" id="KW-1185">Reference proteome</keyword>
<dbReference type="PANTHER" id="PTHR32089">
    <property type="entry name" value="METHYL-ACCEPTING CHEMOTAXIS PROTEIN MCPB"/>
    <property type="match status" value="1"/>
</dbReference>
<dbReference type="InterPro" id="IPR004090">
    <property type="entry name" value="Chemotax_Me-accpt_rcpt"/>
</dbReference>
<evidence type="ECO:0000256" key="5">
    <source>
        <dbReference type="SAM" id="MobiDB-lite"/>
    </source>
</evidence>
<feature type="compositionally biased region" description="Gly residues" evidence="5">
    <location>
        <begin position="13"/>
        <end position="24"/>
    </location>
</feature>
<dbReference type="SMART" id="SM00283">
    <property type="entry name" value="MA"/>
    <property type="match status" value="1"/>
</dbReference>
<dbReference type="SUPFAM" id="SSF58104">
    <property type="entry name" value="Methyl-accepting chemotaxis protein (MCP) signaling domain"/>
    <property type="match status" value="1"/>
</dbReference>